<dbReference type="GO" id="GO:0003677">
    <property type="term" value="F:DNA binding"/>
    <property type="evidence" value="ECO:0007669"/>
    <property type="project" value="TreeGrafter"/>
</dbReference>
<name>T1C6Q4_9ZZZZ</name>
<dbReference type="InterPro" id="IPR052511">
    <property type="entry name" value="ATP-dep_Helicase"/>
</dbReference>
<sequence>MIRGTVLSLDDDDLEEAAVLARRADEGLVEPIAWRTRNRLAAAQQIVAALRAERVVDPGHLIGILGRAAPVCDLGPRDWEELLDYLVALRLAKRRDDGMLTPGRGTLARFYAALSLIPDERTYRLRDLATRRLIGTLDERFVLTQILAQPEEIFLLHGRTWKVVEYRDGEL</sequence>
<dbReference type="GO" id="GO:0016887">
    <property type="term" value="F:ATP hydrolysis activity"/>
    <property type="evidence" value="ECO:0007669"/>
    <property type="project" value="TreeGrafter"/>
</dbReference>
<proteinExistence type="predicted"/>
<keyword evidence="2" id="KW-0547">Nucleotide-binding</keyword>
<keyword evidence="2" id="KW-0067">ATP-binding</keyword>
<gene>
    <name evidence="2" type="ORF">B2A_03102</name>
</gene>
<dbReference type="AlphaFoldDB" id="T1C6Q4"/>
<dbReference type="GO" id="GO:0004386">
    <property type="term" value="F:helicase activity"/>
    <property type="evidence" value="ECO:0007669"/>
    <property type="project" value="UniProtKB-KW"/>
</dbReference>
<dbReference type="InterPro" id="IPR045628">
    <property type="entry name" value="Lhr_WH_dom"/>
</dbReference>
<feature type="domain" description="Helicase Lhr-like winged helix" evidence="1">
    <location>
        <begin position="43"/>
        <end position="168"/>
    </location>
</feature>
<dbReference type="Pfam" id="PF19306">
    <property type="entry name" value="WHD_Lhr"/>
    <property type="match status" value="1"/>
</dbReference>
<reference evidence="2" key="2">
    <citation type="journal article" date="2014" name="ISME J.">
        <title>Microbial stratification in low pH oxic and suboxic macroscopic growths along an acid mine drainage.</title>
        <authorList>
            <person name="Mendez-Garcia C."/>
            <person name="Mesa V."/>
            <person name="Sprenger R.R."/>
            <person name="Richter M."/>
            <person name="Diez M.S."/>
            <person name="Solano J."/>
            <person name="Bargiela R."/>
            <person name="Golyshina O.V."/>
            <person name="Manteca A."/>
            <person name="Ramos J.L."/>
            <person name="Gallego J.R."/>
            <person name="Llorente I."/>
            <person name="Martins Dos Santos V.A."/>
            <person name="Jensen O.N."/>
            <person name="Pelaez A.I."/>
            <person name="Sanchez J."/>
            <person name="Ferrer M."/>
        </authorList>
    </citation>
    <scope>NUCLEOTIDE SEQUENCE</scope>
</reference>
<dbReference type="PANTHER" id="PTHR47962">
    <property type="entry name" value="ATP-DEPENDENT HELICASE LHR-RELATED-RELATED"/>
    <property type="match status" value="1"/>
</dbReference>
<reference evidence="2" key="1">
    <citation type="submission" date="2013-08" db="EMBL/GenBank/DDBJ databases">
        <authorList>
            <person name="Mendez C."/>
            <person name="Richter M."/>
            <person name="Ferrer M."/>
            <person name="Sanchez J."/>
        </authorList>
    </citation>
    <scope>NUCLEOTIDE SEQUENCE</scope>
</reference>
<evidence type="ECO:0000313" key="2">
    <source>
        <dbReference type="EMBL" id="EQD61790.1"/>
    </source>
</evidence>
<comment type="caution">
    <text evidence="2">The sequence shown here is derived from an EMBL/GenBank/DDBJ whole genome shotgun (WGS) entry which is preliminary data.</text>
</comment>
<protein>
    <submittedName>
        <fullName evidence="2">ATP-dependent RNA helicase</fullName>
    </submittedName>
</protein>
<feature type="non-terminal residue" evidence="2">
    <location>
        <position position="171"/>
    </location>
</feature>
<dbReference type="EMBL" id="AUZZ01002083">
    <property type="protein sequence ID" value="EQD61790.1"/>
    <property type="molecule type" value="Genomic_DNA"/>
</dbReference>
<dbReference type="PANTHER" id="PTHR47962:SF5">
    <property type="entry name" value="ATP-DEPENDENT HELICASE LHR-RELATED"/>
    <property type="match status" value="1"/>
</dbReference>
<keyword evidence="2" id="KW-0347">Helicase</keyword>
<accession>T1C6Q4</accession>
<evidence type="ECO:0000259" key="1">
    <source>
        <dbReference type="Pfam" id="PF19306"/>
    </source>
</evidence>
<keyword evidence="2" id="KW-0378">Hydrolase</keyword>
<organism evidence="2">
    <name type="scientific">mine drainage metagenome</name>
    <dbReference type="NCBI Taxonomy" id="410659"/>
    <lineage>
        <taxon>unclassified sequences</taxon>
        <taxon>metagenomes</taxon>
        <taxon>ecological metagenomes</taxon>
    </lineage>
</organism>